<dbReference type="InterPro" id="IPR005860">
    <property type="entry name" value="CobD"/>
</dbReference>
<evidence type="ECO:0000313" key="11">
    <source>
        <dbReference type="EMBL" id="MBA5776453.1"/>
    </source>
</evidence>
<keyword evidence="5" id="KW-0169">Cobalamin biosynthesis</keyword>
<evidence type="ECO:0000256" key="3">
    <source>
        <dbReference type="ARBA" id="ARBA00004953"/>
    </source>
</evidence>
<dbReference type="Proteomes" id="UP000541109">
    <property type="component" value="Unassembled WGS sequence"/>
</dbReference>
<sequence>MEHGGDLDRAMARYGGLGADWLDLSTGINPHAYPLPSIQHSCWQRLPSAGALDGLLTAARRCYAVPASLGVTAAPGTQAIISRLPTLLPSALQDCGVAVVSPTYGSHAATWRRAGKRVEEISNPFALPEDCRVLILVNPNNPDGRLIGVKSLLEIADRLAERDGLLIVDEAFADCMPGASVLALAEGRPVAVLRSFGKFYGLAGLRLGFLAGPAWLTQALQRSQESWAVSGPALAVGTAALSDTAWQSKMLSRLADEMADLNILLHERGLTVFGGTPLYALVAHPRAAALHEALAKRRVWTRIFDYAPTWMRLGLPGGAENLARFDTALREALEEA</sequence>
<dbReference type="InterPro" id="IPR015421">
    <property type="entry name" value="PyrdxlP-dep_Trfase_major"/>
</dbReference>
<dbReference type="EMBL" id="JACFXV010000043">
    <property type="protein sequence ID" value="MBA5776453.1"/>
    <property type="molecule type" value="Genomic_DNA"/>
</dbReference>
<dbReference type="GO" id="GO:0048472">
    <property type="term" value="F:threonine-phosphate decarboxylase activity"/>
    <property type="evidence" value="ECO:0007669"/>
    <property type="project" value="UniProtKB-EC"/>
</dbReference>
<name>A0A839AA62_9HYPH</name>
<evidence type="ECO:0000256" key="4">
    <source>
        <dbReference type="ARBA" id="ARBA00012285"/>
    </source>
</evidence>
<evidence type="ECO:0000256" key="6">
    <source>
        <dbReference type="ARBA" id="ARBA00022898"/>
    </source>
</evidence>
<dbReference type="InterPro" id="IPR004839">
    <property type="entry name" value="Aminotransferase_I/II_large"/>
</dbReference>
<evidence type="ECO:0000259" key="10">
    <source>
        <dbReference type="Pfam" id="PF00155"/>
    </source>
</evidence>
<evidence type="ECO:0000256" key="9">
    <source>
        <dbReference type="ARBA" id="ARBA00048531"/>
    </source>
</evidence>
<comment type="catalytic activity">
    <reaction evidence="9">
        <text>O-phospho-L-threonine + H(+) = (R)-1-aminopropan-2-yl phosphate + CO2</text>
        <dbReference type="Rhea" id="RHEA:11492"/>
        <dbReference type="ChEBI" id="CHEBI:15378"/>
        <dbReference type="ChEBI" id="CHEBI:16526"/>
        <dbReference type="ChEBI" id="CHEBI:58563"/>
        <dbReference type="ChEBI" id="CHEBI:58675"/>
        <dbReference type="EC" id="4.1.1.81"/>
    </reaction>
</comment>
<evidence type="ECO:0000256" key="7">
    <source>
        <dbReference type="ARBA" id="ARBA00023239"/>
    </source>
</evidence>
<evidence type="ECO:0000313" key="12">
    <source>
        <dbReference type="Proteomes" id="UP000541109"/>
    </source>
</evidence>
<keyword evidence="12" id="KW-1185">Reference proteome</keyword>
<dbReference type="EC" id="4.1.1.81" evidence="4"/>
<dbReference type="GO" id="GO:0009236">
    <property type="term" value="P:cobalamin biosynthetic process"/>
    <property type="evidence" value="ECO:0007669"/>
    <property type="project" value="UniProtKB-UniPathway"/>
</dbReference>
<dbReference type="PANTHER" id="PTHR42885:SF1">
    <property type="entry name" value="THREONINE-PHOSPHATE DECARBOXYLASE"/>
    <property type="match status" value="1"/>
</dbReference>
<dbReference type="Pfam" id="PF00155">
    <property type="entry name" value="Aminotran_1_2"/>
    <property type="match status" value="1"/>
</dbReference>
<proteinExistence type="predicted"/>
<dbReference type="InterPro" id="IPR015422">
    <property type="entry name" value="PyrdxlP-dep_Trfase_small"/>
</dbReference>
<dbReference type="UniPathway" id="UPA00148"/>
<keyword evidence="6" id="KW-0663">Pyridoxal phosphate</keyword>
<dbReference type="CDD" id="cd00609">
    <property type="entry name" value="AAT_like"/>
    <property type="match status" value="1"/>
</dbReference>
<evidence type="ECO:0000256" key="8">
    <source>
        <dbReference type="ARBA" id="ARBA00029996"/>
    </source>
</evidence>
<dbReference type="PROSITE" id="PS00105">
    <property type="entry name" value="AA_TRANSFER_CLASS_1"/>
    <property type="match status" value="1"/>
</dbReference>
<comment type="caution">
    <text evidence="11">The sequence shown here is derived from an EMBL/GenBank/DDBJ whole genome shotgun (WGS) entry which is preliminary data.</text>
</comment>
<dbReference type="InterPro" id="IPR015424">
    <property type="entry name" value="PyrdxlP-dep_Trfase"/>
</dbReference>
<dbReference type="RefSeq" id="WP_182162869.1">
    <property type="nucleotide sequence ID" value="NZ_JACFXV010000043.1"/>
</dbReference>
<dbReference type="SUPFAM" id="SSF53383">
    <property type="entry name" value="PLP-dependent transferases"/>
    <property type="match status" value="1"/>
</dbReference>
<dbReference type="InterPro" id="IPR004838">
    <property type="entry name" value="NHTrfase_class1_PyrdxlP-BS"/>
</dbReference>
<dbReference type="PANTHER" id="PTHR42885">
    <property type="entry name" value="HISTIDINOL-PHOSPHATE AMINOTRANSFERASE-RELATED"/>
    <property type="match status" value="1"/>
</dbReference>
<evidence type="ECO:0000256" key="5">
    <source>
        <dbReference type="ARBA" id="ARBA00022573"/>
    </source>
</evidence>
<dbReference type="NCBIfam" id="TIGR01140">
    <property type="entry name" value="L_thr_O3P_dcar"/>
    <property type="match status" value="1"/>
</dbReference>
<dbReference type="Gene3D" id="3.40.640.10">
    <property type="entry name" value="Type I PLP-dependent aspartate aminotransferase-like (Major domain)"/>
    <property type="match status" value="1"/>
</dbReference>
<comment type="pathway">
    <text evidence="3">Cofactor biosynthesis; adenosylcobalamin biosynthesis.</text>
</comment>
<gene>
    <name evidence="11" type="ORF">H2509_04850</name>
</gene>
<protein>
    <recommendedName>
        <fullName evidence="4">threonine-phosphate decarboxylase</fullName>
        <ecNumber evidence="4">4.1.1.81</ecNumber>
    </recommendedName>
    <alternativeName>
        <fullName evidence="8">L-threonine-O-3-phosphate decarboxylase</fullName>
    </alternativeName>
</protein>
<organism evidence="11 12">
    <name type="scientific">Stappia albiluteola</name>
    <dbReference type="NCBI Taxonomy" id="2758565"/>
    <lineage>
        <taxon>Bacteria</taxon>
        <taxon>Pseudomonadati</taxon>
        <taxon>Pseudomonadota</taxon>
        <taxon>Alphaproteobacteria</taxon>
        <taxon>Hyphomicrobiales</taxon>
        <taxon>Stappiaceae</taxon>
        <taxon>Stappia</taxon>
    </lineage>
</organism>
<dbReference type="Gene3D" id="3.90.1150.10">
    <property type="entry name" value="Aspartate Aminotransferase, domain 1"/>
    <property type="match status" value="1"/>
</dbReference>
<feature type="domain" description="Aminotransferase class I/classII large" evidence="10">
    <location>
        <begin position="71"/>
        <end position="319"/>
    </location>
</feature>
<evidence type="ECO:0000256" key="1">
    <source>
        <dbReference type="ARBA" id="ARBA00001933"/>
    </source>
</evidence>
<dbReference type="GO" id="GO:0030170">
    <property type="term" value="F:pyridoxal phosphate binding"/>
    <property type="evidence" value="ECO:0007669"/>
    <property type="project" value="InterPro"/>
</dbReference>
<comment type="function">
    <text evidence="2">Decarboxylates L-threonine-O-3-phosphate to yield (R)-1-amino-2-propanol O-2-phosphate, the precursor for the linkage between the nucleotide loop and the corrin ring in cobalamin.</text>
</comment>
<evidence type="ECO:0000256" key="2">
    <source>
        <dbReference type="ARBA" id="ARBA00003444"/>
    </source>
</evidence>
<comment type="cofactor">
    <cofactor evidence="1">
        <name>pyridoxal 5'-phosphate</name>
        <dbReference type="ChEBI" id="CHEBI:597326"/>
    </cofactor>
</comment>
<keyword evidence="7 11" id="KW-0456">Lyase</keyword>
<reference evidence="11 12" key="1">
    <citation type="submission" date="2020-07" db="EMBL/GenBank/DDBJ databases">
        <title>Stappia sp., F7233, whole genome shotgun sequencing project.</title>
        <authorList>
            <person name="Jiang S."/>
            <person name="Liu Z.W."/>
            <person name="Du Z.J."/>
        </authorList>
    </citation>
    <scope>NUCLEOTIDE SEQUENCE [LARGE SCALE GENOMIC DNA]</scope>
    <source>
        <strain evidence="11 12">F7233</strain>
    </source>
</reference>
<dbReference type="AlphaFoldDB" id="A0A839AA62"/>
<accession>A0A839AA62</accession>